<dbReference type="AlphaFoldDB" id="A0AAD3XF27"/>
<protein>
    <submittedName>
        <fullName evidence="1">Uncharacterized protein</fullName>
    </submittedName>
</protein>
<keyword evidence="2" id="KW-1185">Reference proteome</keyword>
<dbReference type="InterPro" id="IPR011032">
    <property type="entry name" value="GroES-like_sf"/>
</dbReference>
<evidence type="ECO:0000313" key="1">
    <source>
        <dbReference type="EMBL" id="GMH02475.1"/>
    </source>
</evidence>
<dbReference type="SUPFAM" id="SSF50129">
    <property type="entry name" value="GroES-like"/>
    <property type="match status" value="1"/>
</dbReference>
<evidence type="ECO:0000313" key="2">
    <source>
        <dbReference type="Proteomes" id="UP001279734"/>
    </source>
</evidence>
<name>A0AAD3XF27_NEPGR</name>
<reference evidence="1" key="1">
    <citation type="submission" date="2023-05" db="EMBL/GenBank/DDBJ databases">
        <title>Nepenthes gracilis genome sequencing.</title>
        <authorList>
            <person name="Fukushima K."/>
        </authorList>
    </citation>
    <scope>NUCLEOTIDE SEQUENCE</scope>
    <source>
        <strain evidence="1">SING2019-196</strain>
    </source>
</reference>
<dbReference type="Proteomes" id="UP001279734">
    <property type="component" value="Unassembled WGS sequence"/>
</dbReference>
<dbReference type="Gene3D" id="3.90.180.10">
    <property type="entry name" value="Medium-chain alcohol dehydrogenases, catalytic domain"/>
    <property type="match status" value="1"/>
</dbReference>
<organism evidence="1 2">
    <name type="scientific">Nepenthes gracilis</name>
    <name type="common">Slender pitcher plant</name>
    <dbReference type="NCBI Taxonomy" id="150966"/>
    <lineage>
        <taxon>Eukaryota</taxon>
        <taxon>Viridiplantae</taxon>
        <taxon>Streptophyta</taxon>
        <taxon>Embryophyta</taxon>
        <taxon>Tracheophyta</taxon>
        <taxon>Spermatophyta</taxon>
        <taxon>Magnoliopsida</taxon>
        <taxon>eudicotyledons</taxon>
        <taxon>Gunneridae</taxon>
        <taxon>Pentapetalae</taxon>
        <taxon>Caryophyllales</taxon>
        <taxon>Nepenthaceae</taxon>
        <taxon>Nepenthes</taxon>
    </lineage>
</organism>
<gene>
    <name evidence="1" type="ORF">Nepgr_004314</name>
</gene>
<proteinExistence type="predicted"/>
<sequence>MAGKLMQAIQYFDYGGGIAGLRHVESPVPDPKDDEVLMEVEAHRHVGGLIKVGQAVTQGLHRLGQSGPVATLRRSFPSL</sequence>
<comment type="caution">
    <text evidence="1">The sequence shown here is derived from an EMBL/GenBank/DDBJ whole genome shotgun (WGS) entry which is preliminary data.</text>
</comment>
<dbReference type="EMBL" id="BSYO01000003">
    <property type="protein sequence ID" value="GMH02475.1"/>
    <property type="molecule type" value="Genomic_DNA"/>
</dbReference>
<accession>A0AAD3XF27</accession>